<dbReference type="AlphaFoldDB" id="A0A6H9Y7I2"/>
<feature type="signal peptide" evidence="3">
    <location>
        <begin position="1"/>
        <end position="26"/>
    </location>
</feature>
<dbReference type="SUPFAM" id="SSF53474">
    <property type="entry name" value="alpha/beta-Hydrolases"/>
    <property type="match status" value="1"/>
</dbReference>
<evidence type="ECO:0000256" key="3">
    <source>
        <dbReference type="SAM" id="SignalP"/>
    </source>
</evidence>
<dbReference type="Proteomes" id="UP000468735">
    <property type="component" value="Unassembled WGS sequence"/>
</dbReference>
<evidence type="ECO:0000259" key="4">
    <source>
        <dbReference type="Pfam" id="PF00561"/>
    </source>
</evidence>
<dbReference type="Gene3D" id="3.40.50.1820">
    <property type="entry name" value="alpha/beta hydrolase"/>
    <property type="match status" value="1"/>
</dbReference>
<comment type="caution">
    <text evidence="5">The sequence shown here is derived from an EMBL/GenBank/DDBJ whole genome shotgun (WGS) entry which is preliminary data.</text>
</comment>
<evidence type="ECO:0000313" key="5">
    <source>
        <dbReference type="EMBL" id="KAB2340600.1"/>
    </source>
</evidence>
<reference evidence="5 6" key="1">
    <citation type="submission" date="2019-09" db="EMBL/GenBank/DDBJ databases">
        <title>Actinomadura physcomitrii sp. nov., a novel actinomycete isolated from moss [Physcomitrium sphaericum (Ludw) Fuernr].</title>
        <authorList>
            <person name="Zhuang X."/>
            <person name="Liu C."/>
        </authorList>
    </citation>
    <scope>NUCLEOTIDE SEQUENCE [LARGE SCALE GENOMIC DNA]</scope>
    <source>
        <strain evidence="5 6">HMC1</strain>
    </source>
</reference>
<feature type="chain" id="PRO_5038621865" evidence="3">
    <location>
        <begin position="27"/>
        <end position="321"/>
    </location>
</feature>
<dbReference type="GO" id="GO:0016787">
    <property type="term" value="F:hydrolase activity"/>
    <property type="evidence" value="ECO:0007669"/>
    <property type="project" value="UniProtKB-KW"/>
</dbReference>
<dbReference type="PRINTS" id="PR00412">
    <property type="entry name" value="EPOXHYDRLASE"/>
</dbReference>
<feature type="compositionally biased region" description="Low complexity" evidence="2">
    <location>
        <begin position="30"/>
        <end position="41"/>
    </location>
</feature>
<dbReference type="InterPro" id="IPR029058">
    <property type="entry name" value="AB_hydrolase_fold"/>
</dbReference>
<dbReference type="PANTHER" id="PTHR43329">
    <property type="entry name" value="EPOXIDE HYDROLASE"/>
    <property type="match status" value="1"/>
</dbReference>
<proteinExistence type="predicted"/>
<feature type="region of interest" description="Disordered" evidence="2">
    <location>
        <begin position="30"/>
        <end position="49"/>
    </location>
</feature>
<dbReference type="EMBL" id="WBMT01000029">
    <property type="protein sequence ID" value="KAB2340600.1"/>
    <property type="molecule type" value="Genomic_DNA"/>
</dbReference>
<evidence type="ECO:0000256" key="2">
    <source>
        <dbReference type="SAM" id="MobiDB-lite"/>
    </source>
</evidence>
<keyword evidence="1 5" id="KW-0378">Hydrolase</keyword>
<dbReference type="InterPro" id="IPR000639">
    <property type="entry name" value="Epox_hydrolase-like"/>
</dbReference>
<accession>A0A6H9Y7I2</accession>
<protein>
    <submittedName>
        <fullName evidence="5">Alpha/beta hydrolase</fullName>
    </submittedName>
</protein>
<dbReference type="OrthoDB" id="3507586at2"/>
<name>A0A6H9Y7I2_9ACTN</name>
<dbReference type="InterPro" id="IPR000073">
    <property type="entry name" value="AB_hydrolase_1"/>
</dbReference>
<keyword evidence="3" id="KW-0732">Signal</keyword>
<dbReference type="Pfam" id="PF00561">
    <property type="entry name" value="Abhydrolase_1"/>
    <property type="match status" value="1"/>
</dbReference>
<evidence type="ECO:0000313" key="6">
    <source>
        <dbReference type="Proteomes" id="UP000468735"/>
    </source>
</evidence>
<evidence type="ECO:0000256" key="1">
    <source>
        <dbReference type="ARBA" id="ARBA00022801"/>
    </source>
</evidence>
<keyword evidence="6" id="KW-1185">Reference proteome</keyword>
<dbReference type="RefSeq" id="WP_151569569.1">
    <property type="nucleotide sequence ID" value="NZ_WBMT01000029.1"/>
</dbReference>
<sequence length="321" mass="35080">MPSTRKRLWRAVTSVLAALAVTLSLAAGSAGAEPAGSGEPTSGPARFADGFQHGKVQVNGSVIHYVRGGSGPPLVLIHGWPETWWAWHKVMPALARKHTVIAVDLPGLGDSTAPPSGYDKATTALRIREAVRKLGFTNVGIVAHDMGVSIAYPWARDHPGEVSRIAVMESPLPGFGLDDLNAFTWHIEFNQMRKPVPEQIVDNDDVKPFYGSIYDATRHPDAIDRERYYQAYVDPADRSAGFDYYRAFTADAADNRANASKRLRMPVLAMGGQYSMQSLVAQSFRNVADDVREVIAPDSGHFIPEENPKFTTDQVLAFFSS</sequence>
<organism evidence="5 6">
    <name type="scientific">Actinomadura rudentiformis</name>
    <dbReference type="NCBI Taxonomy" id="359158"/>
    <lineage>
        <taxon>Bacteria</taxon>
        <taxon>Bacillati</taxon>
        <taxon>Actinomycetota</taxon>
        <taxon>Actinomycetes</taxon>
        <taxon>Streptosporangiales</taxon>
        <taxon>Thermomonosporaceae</taxon>
        <taxon>Actinomadura</taxon>
    </lineage>
</organism>
<gene>
    <name evidence="5" type="ORF">F8566_44570</name>
</gene>
<feature type="domain" description="AB hydrolase-1" evidence="4">
    <location>
        <begin position="72"/>
        <end position="308"/>
    </location>
</feature>